<evidence type="ECO:0000313" key="2">
    <source>
        <dbReference type="EMBL" id="ROT47846.1"/>
    </source>
</evidence>
<gene>
    <name evidence="2" type="ORF">EDM02_00130</name>
</gene>
<keyword evidence="3" id="KW-1185">Reference proteome</keyword>
<evidence type="ECO:0000256" key="1">
    <source>
        <dbReference type="SAM" id="MobiDB-lite"/>
    </source>
</evidence>
<feature type="region of interest" description="Disordered" evidence="1">
    <location>
        <begin position="51"/>
        <end position="93"/>
    </location>
</feature>
<protein>
    <submittedName>
        <fullName evidence="2">Uncharacterized protein</fullName>
    </submittedName>
</protein>
<sequence>MGTTFLGMRNDGDGENTLEDSRVLGNGEENNPIANPTKISSYKKNCCFNGDGDDRMDFSEHRDGELSGQRSPARIPRETGYPPPAERQPQMFHTELYFPNSL</sequence>
<accession>A0A3N2QDH1</accession>
<dbReference type="Proteomes" id="UP000270927">
    <property type="component" value="Unassembled WGS sequence"/>
</dbReference>
<comment type="caution">
    <text evidence="2">The sequence shown here is derived from an EMBL/GenBank/DDBJ whole genome shotgun (WGS) entry which is preliminary data.</text>
</comment>
<feature type="region of interest" description="Disordered" evidence="1">
    <location>
        <begin position="1"/>
        <end position="37"/>
    </location>
</feature>
<proteinExistence type="predicted"/>
<reference evidence="2 3" key="1">
    <citation type="submission" date="2018-09" db="EMBL/GenBank/DDBJ databases">
        <title>Comparative Genomics of Wolbachia-Cardinium Dual Endosymbiosis in a Plant-Parasitic Nematode.</title>
        <authorList>
            <person name="Brown A.M.V."/>
            <person name="Wasala S.K."/>
            <person name="Howe D.K."/>
            <person name="Peetz A.B."/>
            <person name="Zasada I.A."/>
            <person name="Denver D.R."/>
        </authorList>
    </citation>
    <scope>NUCLEOTIDE SEQUENCE [LARGE SCALE GENOMIC DNA]</scope>
    <source>
        <strain evidence="2 3">Pp_1</strain>
    </source>
</reference>
<dbReference type="AlphaFoldDB" id="A0A3N2QDH1"/>
<organism evidence="2 3">
    <name type="scientific">Candidatus Cardinium hertigii</name>
    <dbReference type="NCBI Taxonomy" id="247481"/>
    <lineage>
        <taxon>Bacteria</taxon>
        <taxon>Pseudomonadati</taxon>
        <taxon>Bacteroidota</taxon>
        <taxon>Cytophagia</taxon>
        <taxon>Cytophagales</taxon>
        <taxon>Amoebophilaceae</taxon>
        <taxon>Candidatus Cardinium</taxon>
    </lineage>
</organism>
<dbReference type="EMBL" id="RARA01000006">
    <property type="protein sequence ID" value="ROT47846.1"/>
    <property type="molecule type" value="Genomic_DNA"/>
</dbReference>
<name>A0A3N2QDH1_9BACT</name>
<evidence type="ECO:0000313" key="3">
    <source>
        <dbReference type="Proteomes" id="UP000270927"/>
    </source>
</evidence>
<feature type="compositionally biased region" description="Polar residues" evidence="1">
    <location>
        <begin position="28"/>
        <end position="37"/>
    </location>
</feature>
<feature type="compositionally biased region" description="Basic and acidic residues" evidence="1">
    <location>
        <begin position="52"/>
        <end position="65"/>
    </location>
</feature>